<dbReference type="Proteomes" id="UP000266841">
    <property type="component" value="Unassembled WGS sequence"/>
</dbReference>
<accession>K0RQS9</accession>
<evidence type="ECO:0000313" key="3">
    <source>
        <dbReference type="Proteomes" id="UP000266841"/>
    </source>
</evidence>
<organism evidence="2 3">
    <name type="scientific">Thalassiosira oceanica</name>
    <name type="common">Marine diatom</name>
    <dbReference type="NCBI Taxonomy" id="159749"/>
    <lineage>
        <taxon>Eukaryota</taxon>
        <taxon>Sar</taxon>
        <taxon>Stramenopiles</taxon>
        <taxon>Ochrophyta</taxon>
        <taxon>Bacillariophyta</taxon>
        <taxon>Coscinodiscophyceae</taxon>
        <taxon>Thalassiosirophycidae</taxon>
        <taxon>Thalassiosirales</taxon>
        <taxon>Thalassiosiraceae</taxon>
        <taxon>Thalassiosira</taxon>
    </lineage>
</organism>
<dbReference type="AlphaFoldDB" id="K0RQS9"/>
<gene>
    <name evidence="2" type="ORF">THAOC_25656</name>
</gene>
<keyword evidence="3" id="KW-1185">Reference proteome</keyword>
<sequence>MQRCPRAPDDQGGAAAAAGAAIRTHLGALLAAAARQRREGRAAAAQADARAKRRFLLGHPSIANSTVLQAIKGGRANRGFVEGLVTRTNGVAPLLEITRDDINDEVKRRKKKKKKEAERDERRSVSRASTNCAAPRSAATTSIPTISSGINAGGRAGRPAPCWWSLPMTTGRLSFGARRHERVDLCEDADGGSANEDAECEDAADDEGDYEETSLEAPRGRYRAETSPATAKSPRNRYVETTHFTPRGIAPQPASLLENLDADSKSRAQGLSFAPPVGPVRRADHAA</sequence>
<name>K0RQS9_THAOC</name>
<feature type="region of interest" description="Disordered" evidence="1">
    <location>
        <begin position="106"/>
        <end position="161"/>
    </location>
</feature>
<feature type="compositionally biased region" description="Basic and acidic residues" evidence="1">
    <location>
        <begin position="115"/>
        <end position="124"/>
    </location>
</feature>
<comment type="caution">
    <text evidence="2">The sequence shown here is derived from an EMBL/GenBank/DDBJ whole genome shotgun (WGS) entry which is preliminary data.</text>
</comment>
<feature type="compositionally biased region" description="Acidic residues" evidence="1">
    <location>
        <begin position="188"/>
        <end position="214"/>
    </location>
</feature>
<protein>
    <submittedName>
        <fullName evidence="2">Uncharacterized protein</fullName>
    </submittedName>
</protein>
<dbReference type="EMBL" id="AGNL01035435">
    <property type="protein sequence ID" value="EJK54694.1"/>
    <property type="molecule type" value="Genomic_DNA"/>
</dbReference>
<evidence type="ECO:0000256" key="1">
    <source>
        <dbReference type="SAM" id="MobiDB-lite"/>
    </source>
</evidence>
<evidence type="ECO:0000313" key="2">
    <source>
        <dbReference type="EMBL" id="EJK54694.1"/>
    </source>
</evidence>
<reference evidence="2 3" key="1">
    <citation type="journal article" date="2012" name="Genome Biol.">
        <title>Genome and low-iron response of an oceanic diatom adapted to chronic iron limitation.</title>
        <authorList>
            <person name="Lommer M."/>
            <person name="Specht M."/>
            <person name="Roy A.S."/>
            <person name="Kraemer L."/>
            <person name="Andreson R."/>
            <person name="Gutowska M.A."/>
            <person name="Wolf J."/>
            <person name="Bergner S.V."/>
            <person name="Schilhabel M.B."/>
            <person name="Klostermeier U.C."/>
            <person name="Beiko R.G."/>
            <person name="Rosenstiel P."/>
            <person name="Hippler M."/>
            <person name="Laroche J."/>
        </authorList>
    </citation>
    <scope>NUCLEOTIDE SEQUENCE [LARGE SCALE GENOMIC DNA]</scope>
    <source>
        <strain evidence="2 3">CCMP1005</strain>
    </source>
</reference>
<proteinExistence type="predicted"/>
<feature type="compositionally biased region" description="Low complexity" evidence="1">
    <location>
        <begin position="140"/>
        <end position="150"/>
    </location>
</feature>
<feature type="region of interest" description="Disordered" evidence="1">
    <location>
        <begin position="188"/>
        <end position="287"/>
    </location>
</feature>